<feature type="region of interest" description="Disordered" evidence="1">
    <location>
        <begin position="129"/>
        <end position="205"/>
    </location>
</feature>
<name>A0A0E0I3W3_ORYNI</name>
<evidence type="ECO:0000256" key="1">
    <source>
        <dbReference type="SAM" id="MobiDB-lite"/>
    </source>
</evidence>
<reference evidence="2" key="2">
    <citation type="submission" date="2018-04" db="EMBL/GenBank/DDBJ databases">
        <title>OnivRS2 (Oryza nivara Reference Sequence Version 2).</title>
        <authorList>
            <person name="Zhang J."/>
            <person name="Kudrna D."/>
            <person name="Lee S."/>
            <person name="Talag J."/>
            <person name="Rajasekar S."/>
            <person name="Welchert J."/>
            <person name="Hsing Y.-I."/>
            <person name="Wing R.A."/>
        </authorList>
    </citation>
    <scope>NUCLEOTIDE SEQUENCE [LARGE SCALE GENOMIC DNA]</scope>
    <source>
        <strain evidence="2">SL10</strain>
    </source>
</reference>
<dbReference type="EnsemblPlants" id="ONIVA07G21310.1">
    <property type="protein sequence ID" value="ONIVA07G21310.1"/>
    <property type="gene ID" value="ONIVA07G21310"/>
</dbReference>
<dbReference type="Gramene" id="ONIVA07G21310.1">
    <property type="protein sequence ID" value="ONIVA07G21310.1"/>
    <property type="gene ID" value="ONIVA07G21310"/>
</dbReference>
<dbReference type="OMA" id="MPGRMAT"/>
<dbReference type="Proteomes" id="UP000006591">
    <property type="component" value="Chromosome 7"/>
</dbReference>
<protein>
    <submittedName>
        <fullName evidence="2">Uncharacterized protein</fullName>
    </submittedName>
</protein>
<dbReference type="AlphaFoldDB" id="A0A0E0I3W3"/>
<organism evidence="2">
    <name type="scientific">Oryza nivara</name>
    <name type="common">Indian wild rice</name>
    <name type="synonym">Oryza sativa f. spontanea</name>
    <dbReference type="NCBI Taxonomy" id="4536"/>
    <lineage>
        <taxon>Eukaryota</taxon>
        <taxon>Viridiplantae</taxon>
        <taxon>Streptophyta</taxon>
        <taxon>Embryophyta</taxon>
        <taxon>Tracheophyta</taxon>
        <taxon>Spermatophyta</taxon>
        <taxon>Magnoliopsida</taxon>
        <taxon>Liliopsida</taxon>
        <taxon>Poales</taxon>
        <taxon>Poaceae</taxon>
        <taxon>BOP clade</taxon>
        <taxon>Oryzoideae</taxon>
        <taxon>Oryzeae</taxon>
        <taxon>Oryzinae</taxon>
        <taxon>Oryza</taxon>
    </lineage>
</organism>
<evidence type="ECO:0000313" key="2">
    <source>
        <dbReference type="EnsemblPlants" id="ONIVA07G21310.1"/>
    </source>
</evidence>
<keyword evidence="3" id="KW-1185">Reference proteome</keyword>
<feature type="compositionally biased region" description="Basic and acidic residues" evidence="1">
    <location>
        <begin position="196"/>
        <end position="205"/>
    </location>
</feature>
<proteinExistence type="predicted"/>
<feature type="compositionally biased region" description="Basic and acidic residues" evidence="1">
    <location>
        <begin position="161"/>
        <end position="170"/>
    </location>
</feature>
<feature type="region of interest" description="Disordered" evidence="1">
    <location>
        <begin position="31"/>
        <end position="52"/>
    </location>
</feature>
<evidence type="ECO:0000313" key="3">
    <source>
        <dbReference type="Proteomes" id="UP000006591"/>
    </source>
</evidence>
<dbReference type="HOGENOM" id="CLU_1589126_0_0_1"/>
<sequence>MKASDALPRWAPVATDSPSTPLLSLFLSLTRSPLSGPTPPRQLPGKSSDEERVEAVVRAAARSGSRTAEVELGAVDGLEAPVLAAEEHVDDVVVVVVAHRDDGDEIRPSHALPSLLCRRLACHHILPDLAARGPDPPTTALDLASPTSDGARRRMPGRMATGEREREEWRWTPAMGGRPSSSFSWPPATGEASDGGGERERPLRR</sequence>
<reference evidence="2" key="1">
    <citation type="submission" date="2015-04" db="UniProtKB">
        <authorList>
            <consortium name="EnsemblPlants"/>
        </authorList>
    </citation>
    <scope>IDENTIFICATION</scope>
    <source>
        <strain evidence="2">SL10</strain>
    </source>
</reference>
<feature type="region of interest" description="Disordered" evidence="1">
    <location>
        <begin position="1"/>
        <end position="20"/>
    </location>
</feature>
<accession>A0A0E0I3W3</accession>